<sequence>MEMAQQKEVLGQCLICGEDSFGKHYGCPLSCLGCKTFFRRAVIHKQDTKCKKPGICENEVSARRLCRSCRFKKCLEMGMSEEALQPRRDVIGRRRRPIQQKSVSETIPEEPTTSSNSASPETISPNADLLHLISQLTENDKATRAKKFDLIRSRTEAKRLAKTVKAGGVHYFQDDADKPLMIMLGPDISTVTQIDLQMLLEWTKTLPCFMNLPIHDRLTLLKRFAVYHLILEHGYYTAQLDVKDVWLISNGTCMPRDVNVLPEEIKPLVSEDRAWRQEKLYKTMTEKCIDEVAVPLKRLQLLPEELVTLKIIMLFNYGNHVQHDSEDAVMYITDESRKVILEWKDRIIQALFQYYRKIGYKNYEERFGNVILTISGIVSAASAVLESYQVMRLFKIVPFDHISEQLLFQIDD</sequence>
<dbReference type="PRINTS" id="PR00398">
    <property type="entry name" value="STRDHORMONER"/>
</dbReference>
<evidence type="ECO:0000313" key="14">
    <source>
        <dbReference type="Proteomes" id="UP000095284"/>
    </source>
</evidence>
<keyword evidence="9" id="KW-0675">Receptor</keyword>
<dbReference type="eggNOG" id="KOG3575">
    <property type="taxonomic scope" value="Eukaryota"/>
</dbReference>
<evidence type="ECO:0000259" key="13">
    <source>
        <dbReference type="PROSITE" id="PS51843"/>
    </source>
</evidence>
<dbReference type="InterPro" id="IPR001723">
    <property type="entry name" value="Nuclear_hrmn_rcpt"/>
</dbReference>
<dbReference type="GO" id="GO:0003700">
    <property type="term" value="F:DNA-binding transcription factor activity"/>
    <property type="evidence" value="ECO:0007669"/>
    <property type="project" value="InterPro"/>
</dbReference>
<dbReference type="Proteomes" id="UP000095284">
    <property type="component" value="Unplaced"/>
</dbReference>
<dbReference type="CDD" id="cd06157">
    <property type="entry name" value="NR_LBD"/>
    <property type="match status" value="1"/>
</dbReference>
<proteinExistence type="inferred from homology"/>
<evidence type="ECO:0000256" key="5">
    <source>
        <dbReference type="ARBA" id="ARBA00022833"/>
    </source>
</evidence>
<name>A0A1I7RPM1_BURXY</name>
<dbReference type="AlphaFoldDB" id="A0A1I7RPM1"/>
<dbReference type="GO" id="GO:0000978">
    <property type="term" value="F:RNA polymerase II cis-regulatory region sequence-specific DNA binding"/>
    <property type="evidence" value="ECO:0007669"/>
    <property type="project" value="InterPro"/>
</dbReference>
<keyword evidence="3" id="KW-0479">Metal-binding</keyword>
<feature type="domain" description="NR LBD" evidence="13">
    <location>
        <begin position="128"/>
        <end position="410"/>
    </location>
</feature>
<dbReference type="Gene3D" id="3.30.50.10">
    <property type="entry name" value="Erythroid Transcription Factor GATA-1, subunit A"/>
    <property type="match status" value="1"/>
</dbReference>
<dbReference type="SUPFAM" id="SSF57716">
    <property type="entry name" value="Glucocorticoid receptor-like (DNA-binding domain)"/>
    <property type="match status" value="1"/>
</dbReference>
<evidence type="ECO:0000259" key="12">
    <source>
        <dbReference type="PROSITE" id="PS51030"/>
    </source>
</evidence>
<feature type="domain" description="Nuclear receptor" evidence="12">
    <location>
        <begin position="10"/>
        <end position="86"/>
    </location>
</feature>
<dbReference type="Pfam" id="PF00104">
    <property type="entry name" value="Hormone_recep"/>
    <property type="match status" value="1"/>
</dbReference>
<keyword evidence="4" id="KW-0863">Zinc-finger</keyword>
<dbReference type="PROSITE" id="PS51030">
    <property type="entry name" value="NUCLEAR_REC_DBD_2"/>
    <property type="match status" value="1"/>
</dbReference>
<feature type="region of interest" description="Disordered" evidence="11">
    <location>
        <begin position="86"/>
        <end position="121"/>
    </location>
</feature>
<accession>A0A1I7RPM1</accession>
<evidence type="ECO:0000256" key="8">
    <source>
        <dbReference type="ARBA" id="ARBA00023163"/>
    </source>
</evidence>
<evidence type="ECO:0000256" key="3">
    <source>
        <dbReference type="ARBA" id="ARBA00022723"/>
    </source>
</evidence>
<evidence type="ECO:0000256" key="10">
    <source>
        <dbReference type="ARBA" id="ARBA00023242"/>
    </source>
</evidence>
<comment type="subcellular location">
    <subcellularLocation>
        <location evidence="1">Nucleus</location>
    </subcellularLocation>
</comment>
<dbReference type="GO" id="GO:0005634">
    <property type="term" value="C:nucleus"/>
    <property type="evidence" value="ECO:0007669"/>
    <property type="project" value="UniProtKB-SubCell"/>
</dbReference>
<dbReference type="InterPro" id="IPR001628">
    <property type="entry name" value="Znf_hrmn_rcpt"/>
</dbReference>
<dbReference type="InterPro" id="IPR035500">
    <property type="entry name" value="NHR-like_dom_sf"/>
</dbReference>
<dbReference type="PANTHER" id="PTHR46587">
    <property type="entry name" value="NUCLEAR HORMONE RECEPTOR FAMILY"/>
    <property type="match status" value="1"/>
</dbReference>
<dbReference type="WBParaSite" id="BXY_0266200.1">
    <property type="protein sequence ID" value="BXY_0266200.1"/>
    <property type="gene ID" value="BXY_0266200"/>
</dbReference>
<dbReference type="Gene3D" id="1.10.565.10">
    <property type="entry name" value="Retinoid X Receptor"/>
    <property type="match status" value="1"/>
</dbReference>
<dbReference type="SMART" id="SM00399">
    <property type="entry name" value="ZnF_C4"/>
    <property type="match status" value="1"/>
</dbReference>
<evidence type="ECO:0000256" key="2">
    <source>
        <dbReference type="ARBA" id="ARBA00005993"/>
    </source>
</evidence>
<evidence type="ECO:0000256" key="7">
    <source>
        <dbReference type="ARBA" id="ARBA00023125"/>
    </source>
</evidence>
<keyword evidence="10" id="KW-0539">Nucleus</keyword>
<evidence type="ECO:0000256" key="6">
    <source>
        <dbReference type="ARBA" id="ARBA00023015"/>
    </source>
</evidence>
<dbReference type="InterPro" id="IPR013088">
    <property type="entry name" value="Znf_NHR/GATA"/>
</dbReference>
<organism evidence="14 15">
    <name type="scientific">Bursaphelenchus xylophilus</name>
    <name type="common">Pinewood nematode worm</name>
    <name type="synonym">Aphelenchoides xylophilus</name>
    <dbReference type="NCBI Taxonomy" id="6326"/>
    <lineage>
        <taxon>Eukaryota</taxon>
        <taxon>Metazoa</taxon>
        <taxon>Ecdysozoa</taxon>
        <taxon>Nematoda</taxon>
        <taxon>Chromadorea</taxon>
        <taxon>Rhabditida</taxon>
        <taxon>Tylenchina</taxon>
        <taxon>Tylenchomorpha</taxon>
        <taxon>Aphelenchoidea</taxon>
        <taxon>Aphelenchoididae</taxon>
        <taxon>Bursaphelenchus</taxon>
    </lineage>
</organism>
<evidence type="ECO:0000256" key="11">
    <source>
        <dbReference type="SAM" id="MobiDB-lite"/>
    </source>
</evidence>
<dbReference type="InterPro" id="IPR000536">
    <property type="entry name" value="Nucl_hrmn_rcpt_lig-bd"/>
</dbReference>
<dbReference type="SMART" id="SM00430">
    <property type="entry name" value="HOLI"/>
    <property type="match status" value="1"/>
</dbReference>
<dbReference type="CDD" id="cd06960">
    <property type="entry name" value="NR_DBD_HNF4A"/>
    <property type="match status" value="1"/>
</dbReference>
<evidence type="ECO:0008006" key="16">
    <source>
        <dbReference type="Google" id="ProtNLM"/>
    </source>
</evidence>
<evidence type="ECO:0000256" key="4">
    <source>
        <dbReference type="ARBA" id="ARBA00022771"/>
    </source>
</evidence>
<keyword evidence="6" id="KW-0805">Transcription regulation</keyword>
<dbReference type="Pfam" id="PF00105">
    <property type="entry name" value="zf-C4"/>
    <property type="match status" value="1"/>
</dbReference>
<keyword evidence="7" id="KW-0238">DNA-binding</keyword>
<dbReference type="PROSITE" id="PS51843">
    <property type="entry name" value="NR_LBD"/>
    <property type="match status" value="1"/>
</dbReference>
<dbReference type="InterPro" id="IPR049636">
    <property type="entry name" value="HNF4-like_DBD"/>
</dbReference>
<keyword evidence="8" id="KW-0804">Transcription</keyword>
<feature type="compositionally biased region" description="Polar residues" evidence="11">
    <location>
        <begin position="99"/>
        <end position="121"/>
    </location>
</feature>
<protein>
    <recommendedName>
        <fullName evidence="16">Nuclear receptor domain-containing protein</fullName>
    </recommendedName>
</protein>
<dbReference type="PANTHER" id="PTHR46587:SF7">
    <property type="entry name" value="NUCLEAR HORMONE RECEPTOR FAMILY MEMBER NHR-19"/>
    <property type="match status" value="1"/>
</dbReference>
<reference evidence="15" key="1">
    <citation type="submission" date="2016-11" db="UniProtKB">
        <authorList>
            <consortium name="WormBaseParasite"/>
        </authorList>
    </citation>
    <scope>IDENTIFICATION</scope>
</reference>
<comment type="similarity">
    <text evidence="2">Belongs to the nuclear hormone receptor family.</text>
</comment>
<dbReference type="PRINTS" id="PR00047">
    <property type="entry name" value="STROIDFINGER"/>
</dbReference>
<evidence type="ECO:0000313" key="15">
    <source>
        <dbReference type="WBParaSite" id="BXY_0266200.1"/>
    </source>
</evidence>
<dbReference type="SUPFAM" id="SSF48508">
    <property type="entry name" value="Nuclear receptor ligand-binding domain"/>
    <property type="match status" value="1"/>
</dbReference>
<evidence type="ECO:0000256" key="9">
    <source>
        <dbReference type="ARBA" id="ARBA00023170"/>
    </source>
</evidence>
<keyword evidence="5" id="KW-0862">Zinc</keyword>
<dbReference type="GO" id="GO:0008270">
    <property type="term" value="F:zinc ion binding"/>
    <property type="evidence" value="ECO:0007669"/>
    <property type="project" value="UniProtKB-KW"/>
</dbReference>
<evidence type="ECO:0000256" key="1">
    <source>
        <dbReference type="ARBA" id="ARBA00004123"/>
    </source>
</evidence>